<organism evidence="7 8">
    <name type="scientific">Tunturiibacter lichenicola</name>
    <dbReference type="NCBI Taxonomy" id="2051959"/>
    <lineage>
        <taxon>Bacteria</taxon>
        <taxon>Pseudomonadati</taxon>
        <taxon>Acidobacteriota</taxon>
        <taxon>Terriglobia</taxon>
        <taxon>Terriglobales</taxon>
        <taxon>Acidobacteriaceae</taxon>
        <taxon>Tunturiibacter</taxon>
    </lineage>
</organism>
<keyword evidence="3" id="KW-0997">Cell inner membrane</keyword>
<dbReference type="InterPro" id="IPR004960">
    <property type="entry name" value="LipA_acyltrans"/>
</dbReference>
<evidence type="ECO:0000256" key="5">
    <source>
        <dbReference type="ARBA" id="ARBA00023136"/>
    </source>
</evidence>
<dbReference type="PIRSF" id="PIRSF026649">
    <property type="entry name" value="MsbB"/>
    <property type="match status" value="1"/>
</dbReference>
<keyword evidence="2" id="KW-1003">Cell membrane</keyword>
<sequence>MSKGPQKEGIDAEVSFRERVEFAVVWLAVHLMWLLPRGSARAVGSGIAAIAYHALGRLRGVGVRNLKLAFPEMPEAERERILRSLYRRLGWLLAEFCLMPGYTPESASRFIRYEGLENYLAARERGKGVLVLTGHLGAWELSSFYHSLMGMPMGMVIRRLDNPLVDEFVNRIRCLHGNRVIHKDDFARGLIASMRAGETVGILMDTNMTPPQGVFVPFFGVQACTASGLARIAGKTGAAVVPGFLLWEESDQKYVLRFGKELKVRHTGDSETDAVTNTAAFTAAIEATIRQYPDQWLWMHRRWKTRPPGEEGIY</sequence>
<evidence type="ECO:0000313" key="8">
    <source>
        <dbReference type="Proteomes" id="UP000569092"/>
    </source>
</evidence>
<dbReference type="EMBL" id="JACHDZ010000001">
    <property type="protein sequence ID" value="MBB5342679.1"/>
    <property type="molecule type" value="Genomic_DNA"/>
</dbReference>
<evidence type="ECO:0000256" key="4">
    <source>
        <dbReference type="ARBA" id="ARBA00022679"/>
    </source>
</evidence>
<evidence type="ECO:0000256" key="1">
    <source>
        <dbReference type="ARBA" id="ARBA00004533"/>
    </source>
</evidence>
<protein>
    <submittedName>
        <fullName evidence="7">KDO2-lipid IV(A) lauroyltransferase</fullName>
        <ecNumber evidence="7">2.3.1.241</ecNumber>
    </submittedName>
</protein>
<evidence type="ECO:0000313" key="7">
    <source>
        <dbReference type="EMBL" id="MBB5342679.1"/>
    </source>
</evidence>
<keyword evidence="4 7" id="KW-0808">Transferase</keyword>
<reference evidence="7 8" key="1">
    <citation type="submission" date="2020-08" db="EMBL/GenBank/DDBJ databases">
        <title>Genomic Encyclopedia of Type Strains, Phase IV (KMG-V): Genome sequencing to study the core and pangenomes of soil and plant-associated prokaryotes.</title>
        <authorList>
            <person name="Whitman W."/>
        </authorList>
    </citation>
    <scope>NUCLEOTIDE SEQUENCE [LARGE SCALE GENOMIC DNA]</scope>
    <source>
        <strain evidence="7 8">M8US30</strain>
    </source>
</reference>
<dbReference type="AlphaFoldDB" id="A0A7W8N251"/>
<dbReference type="GO" id="GO:0008913">
    <property type="term" value="F:Kdo2-lipid IVA acyltransferase activity"/>
    <property type="evidence" value="ECO:0007669"/>
    <property type="project" value="UniProtKB-EC"/>
</dbReference>
<dbReference type="Pfam" id="PF03279">
    <property type="entry name" value="Lip_A_acyltrans"/>
    <property type="match status" value="1"/>
</dbReference>
<comment type="caution">
    <text evidence="7">The sequence shown here is derived from an EMBL/GenBank/DDBJ whole genome shotgun (WGS) entry which is preliminary data.</text>
</comment>
<dbReference type="PANTHER" id="PTHR30606">
    <property type="entry name" value="LIPID A BIOSYNTHESIS LAUROYL ACYLTRANSFERASE"/>
    <property type="match status" value="1"/>
</dbReference>
<evidence type="ECO:0000256" key="6">
    <source>
        <dbReference type="ARBA" id="ARBA00023315"/>
    </source>
</evidence>
<name>A0A7W8N251_9BACT</name>
<dbReference type="PANTHER" id="PTHR30606:SF9">
    <property type="entry name" value="LIPID A BIOSYNTHESIS LAUROYLTRANSFERASE"/>
    <property type="match status" value="1"/>
</dbReference>
<keyword evidence="6 7" id="KW-0012">Acyltransferase</keyword>
<evidence type="ECO:0000256" key="3">
    <source>
        <dbReference type="ARBA" id="ARBA00022519"/>
    </source>
</evidence>
<dbReference type="Proteomes" id="UP000569092">
    <property type="component" value="Unassembled WGS sequence"/>
</dbReference>
<dbReference type="GO" id="GO:0005886">
    <property type="term" value="C:plasma membrane"/>
    <property type="evidence" value="ECO:0007669"/>
    <property type="project" value="UniProtKB-SubCell"/>
</dbReference>
<gene>
    <name evidence="7" type="ORF">HDF10_000629</name>
</gene>
<dbReference type="CDD" id="cd07984">
    <property type="entry name" value="LPLAT_LABLAT-like"/>
    <property type="match status" value="1"/>
</dbReference>
<accession>A0A7W8N251</accession>
<proteinExistence type="predicted"/>
<evidence type="ECO:0000256" key="2">
    <source>
        <dbReference type="ARBA" id="ARBA00022475"/>
    </source>
</evidence>
<dbReference type="EC" id="2.3.1.241" evidence="7"/>
<comment type="subcellular location">
    <subcellularLocation>
        <location evidence="1">Cell inner membrane</location>
    </subcellularLocation>
</comment>
<keyword evidence="5" id="KW-0472">Membrane</keyword>
<dbReference type="GO" id="GO:0009247">
    <property type="term" value="P:glycolipid biosynthetic process"/>
    <property type="evidence" value="ECO:0007669"/>
    <property type="project" value="UniProtKB-ARBA"/>
</dbReference>